<dbReference type="AlphaFoldDB" id="A0A3A2ZME2"/>
<comment type="caution">
    <text evidence="3">The sequence shown here is derived from an EMBL/GenBank/DDBJ whole genome shotgun (WGS) entry which is preliminary data.</text>
</comment>
<feature type="compositionally biased region" description="Low complexity" evidence="1">
    <location>
        <begin position="77"/>
        <end position="98"/>
    </location>
</feature>
<keyword evidence="2" id="KW-1133">Transmembrane helix</keyword>
<proteinExistence type="predicted"/>
<evidence type="ECO:0000313" key="4">
    <source>
        <dbReference type="Proteomes" id="UP000266188"/>
    </source>
</evidence>
<sequence>MTDPIQSRNESLLFKHVLVRFSQRGCGDPDDATSEGQASTSRCEDQVFPFAYLFLSFVRPDKLETNRIRRTKSNDYNNGYSVRSSSNSNSSSNGNNKNSEAHLSTLIITLTPSATKEDHLSATPFSTSSSSDGLISEPESSKKPIGAIIGGTLGGLAVLIAILALLFARYRKLRGQPVNQNHMAYPFAHGPTSLCGGSLSMHGQSPDMSVAGWPTRKSANGRSVPPVVEAEAKVISELPAGRMG</sequence>
<feature type="region of interest" description="Disordered" evidence="1">
    <location>
        <begin position="69"/>
        <end position="98"/>
    </location>
</feature>
<protein>
    <submittedName>
        <fullName evidence="3">Uncharacterized protein</fullName>
    </submittedName>
</protein>
<dbReference type="EMBL" id="MVGC01000160">
    <property type="protein sequence ID" value="RJE22587.1"/>
    <property type="molecule type" value="Genomic_DNA"/>
</dbReference>
<accession>A0A3A2ZME2</accession>
<evidence type="ECO:0000313" key="3">
    <source>
        <dbReference type="EMBL" id="RJE22587.1"/>
    </source>
</evidence>
<gene>
    <name evidence="3" type="ORF">PHISCL_05055</name>
</gene>
<keyword evidence="4" id="KW-1185">Reference proteome</keyword>
<keyword evidence="2" id="KW-0812">Transmembrane</keyword>
<feature type="transmembrane region" description="Helical" evidence="2">
    <location>
        <begin position="145"/>
        <end position="168"/>
    </location>
</feature>
<keyword evidence="2" id="KW-0472">Membrane</keyword>
<dbReference type="Proteomes" id="UP000266188">
    <property type="component" value="Unassembled WGS sequence"/>
</dbReference>
<name>A0A3A2ZME2_9EURO</name>
<reference evidence="4" key="1">
    <citation type="submission" date="2017-02" db="EMBL/GenBank/DDBJ databases">
        <authorList>
            <person name="Tafer H."/>
            <person name="Lopandic K."/>
        </authorList>
    </citation>
    <scope>NUCLEOTIDE SEQUENCE [LARGE SCALE GENOMIC DNA]</scope>
    <source>
        <strain evidence="4">CBS 366.77</strain>
    </source>
</reference>
<organism evidence="3 4">
    <name type="scientific">Aspergillus sclerotialis</name>
    <dbReference type="NCBI Taxonomy" id="2070753"/>
    <lineage>
        <taxon>Eukaryota</taxon>
        <taxon>Fungi</taxon>
        <taxon>Dikarya</taxon>
        <taxon>Ascomycota</taxon>
        <taxon>Pezizomycotina</taxon>
        <taxon>Eurotiomycetes</taxon>
        <taxon>Eurotiomycetidae</taxon>
        <taxon>Eurotiales</taxon>
        <taxon>Aspergillaceae</taxon>
        <taxon>Aspergillus</taxon>
        <taxon>Aspergillus subgen. Polypaecilum</taxon>
    </lineage>
</organism>
<evidence type="ECO:0000256" key="1">
    <source>
        <dbReference type="SAM" id="MobiDB-lite"/>
    </source>
</evidence>
<evidence type="ECO:0000256" key="2">
    <source>
        <dbReference type="SAM" id="Phobius"/>
    </source>
</evidence>
<feature type="region of interest" description="Disordered" evidence="1">
    <location>
        <begin position="118"/>
        <end position="138"/>
    </location>
</feature>